<comment type="caution">
    <text evidence="1">The sequence shown here is derived from an EMBL/GenBank/DDBJ whole genome shotgun (WGS) entry which is preliminary data.</text>
</comment>
<keyword evidence="2" id="KW-1185">Reference proteome</keyword>
<name>A0A1V6LZG9_9BACT</name>
<dbReference type="EMBL" id="MJUW02000085">
    <property type="protein sequence ID" value="OQD45533.1"/>
    <property type="molecule type" value="Genomic_DNA"/>
</dbReference>
<sequence length="86" mass="10151">MTTEIHEPIKVGAIFGDYKKKLRPVWFVWNNRKYDIKEITYIWTEKIGKASIHHFMVTDNANLFDISYCTDTLGWTLHSVEMDARA</sequence>
<evidence type="ECO:0000313" key="2">
    <source>
        <dbReference type="Proteomes" id="UP000242219"/>
    </source>
</evidence>
<reference evidence="1 2" key="1">
    <citation type="journal article" date="2016" name="Genome Announc.">
        <title>Draft Genome Sequence of the Anaerobic Ammonium-Oxidizing Bacterium 'Candidatus Brocadia sp. 40'.</title>
        <authorList>
            <person name="Ali M."/>
            <person name="Haroon M.F."/>
            <person name="Narita Y."/>
            <person name="Zhang L."/>
            <person name="Rangel Shaw D."/>
            <person name="Okabe S."/>
            <person name="Saikaly P.E."/>
        </authorList>
    </citation>
    <scope>NUCLEOTIDE SEQUENCE [LARGE SCALE GENOMIC DNA]</scope>
    <source>
        <strain evidence="1 2">40</strain>
    </source>
</reference>
<proteinExistence type="predicted"/>
<dbReference type="Proteomes" id="UP000242219">
    <property type="component" value="Unassembled WGS sequence"/>
</dbReference>
<gene>
    <name evidence="1" type="ORF">BIY37_07950</name>
</gene>
<dbReference type="AlphaFoldDB" id="A0A1V6LZG9"/>
<protein>
    <submittedName>
        <fullName evidence="1">Uncharacterized protein</fullName>
    </submittedName>
</protein>
<evidence type="ECO:0000313" key="1">
    <source>
        <dbReference type="EMBL" id="OQD45533.1"/>
    </source>
</evidence>
<accession>A0A1V6LZG9</accession>
<organism evidence="1 2">
    <name type="scientific">Candidatus Brocadia sapporoensis</name>
    <dbReference type="NCBI Taxonomy" id="392547"/>
    <lineage>
        <taxon>Bacteria</taxon>
        <taxon>Pseudomonadati</taxon>
        <taxon>Planctomycetota</taxon>
        <taxon>Candidatus Brocadiia</taxon>
        <taxon>Candidatus Brocadiales</taxon>
        <taxon>Candidatus Brocadiaceae</taxon>
        <taxon>Candidatus Brocadia</taxon>
    </lineage>
</organism>